<accession>A0A0R2CZQ7</accession>
<comment type="caution">
    <text evidence="1">The sequence shown here is derived from an EMBL/GenBank/DDBJ whole genome shotgun (WGS) entry which is preliminary data.</text>
</comment>
<dbReference type="RefSeq" id="WP_057874933.1">
    <property type="nucleotide sequence ID" value="NZ_AYYI01000106.1"/>
</dbReference>
<dbReference type="OrthoDB" id="2307684at2"/>
<reference evidence="1 2" key="1">
    <citation type="journal article" date="2015" name="Genome Announc.">
        <title>Expanding the biotechnology potential of lactobacilli through comparative genomics of 213 strains and associated genera.</title>
        <authorList>
            <person name="Sun Z."/>
            <person name="Harris H.M."/>
            <person name="McCann A."/>
            <person name="Guo C."/>
            <person name="Argimon S."/>
            <person name="Zhang W."/>
            <person name="Yang X."/>
            <person name="Jeffery I.B."/>
            <person name="Cooney J.C."/>
            <person name="Kagawa T.F."/>
            <person name="Liu W."/>
            <person name="Song Y."/>
            <person name="Salvetti E."/>
            <person name="Wrobel A."/>
            <person name="Rasinkangas P."/>
            <person name="Parkhill J."/>
            <person name="Rea M.C."/>
            <person name="O'Sullivan O."/>
            <person name="Ritari J."/>
            <person name="Douillard F.P."/>
            <person name="Paul Ross R."/>
            <person name="Yang R."/>
            <person name="Briner A.E."/>
            <person name="Felis G.E."/>
            <person name="de Vos W.M."/>
            <person name="Barrangou R."/>
            <person name="Klaenhammer T.R."/>
            <person name="Caufield P.W."/>
            <person name="Cui Y."/>
            <person name="Zhang H."/>
            <person name="O'Toole P.W."/>
        </authorList>
    </citation>
    <scope>NUCLEOTIDE SEQUENCE [LARGE SCALE GENOMIC DNA]</scope>
    <source>
        <strain evidence="1 2">DSM 20253</strain>
    </source>
</reference>
<dbReference type="EMBL" id="AYYI01000106">
    <property type="protein sequence ID" value="KRM92787.1"/>
    <property type="molecule type" value="Genomic_DNA"/>
</dbReference>
<evidence type="ECO:0000313" key="1">
    <source>
        <dbReference type="EMBL" id="KRM92787.1"/>
    </source>
</evidence>
<proteinExistence type="predicted"/>
<dbReference type="PATRIC" id="fig|1423796.3.peg.977"/>
<organism evidence="1 2">
    <name type="scientific">Loigolactobacillus rennini DSM 20253</name>
    <dbReference type="NCBI Taxonomy" id="1423796"/>
    <lineage>
        <taxon>Bacteria</taxon>
        <taxon>Bacillati</taxon>
        <taxon>Bacillota</taxon>
        <taxon>Bacilli</taxon>
        <taxon>Lactobacillales</taxon>
        <taxon>Lactobacillaceae</taxon>
        <taxon>Loigolactobacillus</taxon>
    </lineage>
</organism>
<sequence>MKMQQIAHAQGNWEKPVNDNFAALTKDTGWIRLSVLAPFSGDVFARKYGNMVELLGAVTRTKPVTGFIKITTLPSNLLSNDFKGFGIIAYTARPHAYANLTIDTDGITFRDCTTDDIEAPMRFDKTIIG</sequence>
<gene>
    <name evidence="1" type="ORF">FC24_GL000955</name>
</gene>
<name>A0A0R2CZQ7_9LACO</name>
<dbReference type="AlphaFoldDB" id="A0A0R2CZQ7"/>
<evidence type="ECO:0000313" key="2">
    <source>
        <dbReference type="Proteomes" id="UP000051638"/>
    </source>
</evidence>
<protein>
    <submittedName>
        <fullName evidence="1">Uncharacterized protein</fullName>
    </submittedName>
</protein>
<keyword evidence="2" id="KW-1185">Reference proteome</keyword>
<dbReference type="STRING" id="1423796.FC24_GL000955"/>
<dbReference type="Proteomes" id="UP000051638">
    <property type="component" value="Unassembled WGS sequence"/>
</dbReference>